<dbReference type="VEuPathDB" id="FungiDB:NEUTE1DRAFT_118004"/>
<feature type="compositionally biased region" description="Basic and acidic residues" evidence="1">
    <location>
        <begin position="39"/>
        <end position="53"/>
    </location>
</feature>
<dbReference type="GeneID" id="20823446"/>
<evidence type="ECO:0000256" key="1">
    <source>
        <dbReference type="SAM" id="MobiDB-lite"/>
    </source>
</evidence>
<feature type="region of interest" description="Disordered" evidence="1">
    <location>
        <begin position="31"/>
        <end position="53"/>
    </location>
</feature>
<dbReference type="HOGENOM" id="CLU_3069264_0_0_1"/>
<gene>
    <name evidence="2" type="ORF">NEUTE1DRAFT_118004</name>
</gene>
<accession>F8MVA1</accession>
<sequence length="53" mass="5998">MSDDNSIPAKDTYPPAQFMDLAHIAWAQAGGDCRITPPNRRDDEGNRLRQRDL</sequence>
<evidence type="ECO:0000313" key="2">
    <source>
        <dbReference type="EMBL" id="EGO53906.1"/>
    </source>
</evidence>
<dbReference type="Proteomes" id="UP000008065">
    <property type="component" value="Unassembled WGS sequence"/>
</dbReference>
<name>F8MVA1_NEUT8</name>
<protein>
    <submittedName>
        <fullName evidence="2">Uncharacterized protein</fullName>
    </submittedName>
</protein>
<dbReference type="RefSeq" id="XP_009853932.1">
    <property type="nucleotide sequence ID" value="XM_009855630.1"/>
</dbReference>
<reference evidence="3" key="1">
    <citation type="journal article" date="2011" name="Genetics">
        <title>Massive changes in genome architecture accompany the transition to self-fertility in the filamentous fungus Neurospora tetrasperma.</title>
        <authorList>
            <person name="Ellison C.E."/>
            <person name="Stajich J.E."/>
            <person name="Jacobson D.J."/>
            <person name="Natvig D.O."/>
            <person name="Lapidus A."/>
            <person name="Foster B."/>
            <person name="Aerts A."/>
            <person name="Riley R."/>
            <person name="Lindquist E.A."/>
            <person name="Grigoriev I.V."/>
            <person name="Taylor J.W."/>
        </authorList>
    </citation>
    <scope>NUCLEOTIDE SEQUENCE [LARGE SCALE GENOMIC DNA]</scope>
    <source>
        <strain evidence="3">FGSC 2508 / P0657</strain>
    </source>
</reference>
<dbReference type="EMBL" id="GL891307">
    <property type="protein sequence ID" value="EGO53906.1"/>
    <property type="molecule type" value="Genomic_DNA"/>
</dbReference>
<keyword evidence="3" id="KW-1185">Reference proteome</keyword>
<organism evidence="2 3">
    <name type="scientific">Neurospora tetrasperma (strain FGSC 2508 / ATCC MYA-4615 / P0657)</name>
    <dbReference type="NCBI Taxonomy" id="510951"/>
    <lineage>
        <taxon>Eukaryota</taxon>
        <taxon>Fungi</taxon>
        <taxon>Dikarya</taxon>
        <taxon>Ascomycota</taxon>
        <taxon>Pezizomycotina</taxon>
        <taxon>Sordariomycetes</taxon>
        <taxon>Sordariomycetidae</taxon>
        <taxon>Sordariales</taxon>
        <taxon>Sordariaceae</taxon>
        <taxon>Neurospora</taxon>
    </lineage>
</organism>
<dbReference type="KEGG" id="nte:NEUTE1DRAFT118004"/>
<evidence type="ECO:0000313" key="3">
    <source>
        <dbReference type="Proteomes" id="UP000008065"/>
    </source>
</evidence>
<dbReference type="AlphaFoldDB" id="F8MVA1"/>
<proteinExistence type="predicted"/>